<feature type="compositionally biased region" description="Basic and acidic residues" evidence="1">
    <location>
        <begin position="32"/>
        <end position="48"/>
    </location>
</feature>
<dbReference type="AlphaFoldDB" id="B4W4I8"/>
<reference evidence="2 3" key="1">
    <citation type="submission" date="2008-07" db="EMBL/GenBank/DDBJ databases">
        <authorList>
            <person name="Tandeau de Marsac N."/>
            <person name="Ferriera S."/>
            <person name="Johnson J."/>
            <person name="Kravitz S."/>
            <person name="Beeson K."/>
            <person name="Sutton G."/>
            <person name="Rogers Y.-H."/>
            <person name="Friedman R."/>
            <person name="Frazier M."/>
            <person name="Venter J.C."/>
        </authorList>
    </citation>
    <scope>NUCLEOTIDE SEQUENCE [LARGE SCALE GENOMIC DNA]</scope>
    <source>
        <strain evidence="2 3">PCC 7420</strain>
    </source>
</reference>
<dbReference type="Pfam" id="PF26394">
    <property type="entry name" value="Psb34"/>
    <property type="match status" value="1"/>
</dbReference>
<protein>
    <submittedName>
        <fullName evidence="2">Uncharacterized protein</fullName>
    </submittedName>
</protein>
<feature type="compositionally biased region" description="Basic and acidic residues" evidence="1">
    <location>
        <begin position="86"/>
        <end position="128"/>
    </location>
</feature>
<dbReference type="OrthoDB" id="571921at2"/>
<evidence type="ECO:0000313" key="3">
    <source>
        <dbReference type="Proteomes" id="UP000003835"/>
    </source>
</evidence>
<feature type="compositionally biased region" description="Polar residues" evidence="1">
    <location>
        <begin position="49"/>
        <end position="62"/>
    </location>
</feature>
<dbReference type="InterPro" id="IPR048028">
    <property type="entry name" value="Psb34-like"/>
</dbReference>
<sequence>MNPTNPSDRQAKTKEQIKYENYDRNLVPAETAARHEREGDNYKTKVTEDQQTNPDSINTTEGYTVDNEGLVNNFAVEPEMYVNEPGDLRQKEEQETAKRRQELQQLDEERQGELTMEKDERGRGPGAV</sequence>
<evidence type="ECO:0000256" key="1">
    <source>
        <dbReference type="SAM" id="MobiDB-lite"/>
    </source>
</evidence>
<gene>
    <name evidence="2" type="ORF">MC7420_8087</name>
</gene>
<dbReference type="RefSeq" id="WP_006106236.1">
    <property type="nucleotide sequence ID" value="NZ_DS989879.1"/>
</dbReference>
<accession>B4W4I8</accession>
<keyword evidence="3" id="KW-1185">Reference proteome</keyword>
<feature type="region of interest" description="Disordered" evidence="1">
    <location>
        <begin position="1"/>
        <end position="66"/>
    </location>
</feature>
<name>B4W4I8_9CYAN</name>
<organism evidence="2 3">
    <name type="scientific">Coleofasciculus chthonoplastes PCC 7420</name>
    <dbReference type="NCBI Taxonomy" id="118168"/>
    <lineage>
        <taxon>Bacteria</taxon>
        <taxon>Bacillati</taxon>
        <taxon>Cyanobacteriota</taxon>
        <taxon>Cyanophyceae</taxon>
        <taxon>Coleofasciculales</taxon>
        <taxon>Coleofasciculaceae</taxon>
        <taxon>Coleofasciculus</taxon>
    </lineage>
</organism>
<dbReference type="Proteomes" id="UP000003835">
    <property type="component" value="Unassembled WGS sequence"/>
</dbReference>
<feature type="region of interest" description="Disordered" evidence="1">
    <location>
        <begin position="82"/>
        <end position="128"/>
    </location>
</feature>
<dbReference type="EMBL" id="DS989879">
    <property type="protein sequence ID" value="EDX70877.1"/>
    <property type="molecule type" value="Genomic_DNA"/>
</dbReference>
<dbReference type="eggNOG" id="ENOG50331T6">
    <property type="taxonomic scope" value="Bacteria"/>
</dbReference>
<dbReference type="HOGENOM" id="CLU_165403_0_0_3"/>
<feature type="compositionally biased region" description="Basic and acidic residues" evidence="1">
    <location>
        <begin position="9"/>
        <end position="23"/>
    </location>
</feature>
<proteinExistence type="predicted"/>
<evidence type="ECO:0000313" key="2">
    <source>
        <dbReference type="EMBL" id="EDX70877.1"/>
    </source>
</evidence>